<dbReference type="SUPFAM" id="SSF53850">
    <property type="entry name" value="Periplasmic binding protein-like II"/>
    <property type="match status" value="1"/>
</dbReference>
<organism evidence="4 5">
    <name type="scientific">Piscirickettsia litoralis</name>
    <dbReference type="NCBI Taxonomy" id="1891921"/>
    <lineage>
        <taxon>Bacteria</taxon>
        <taxon>Pseudomonadati</taxon>
        <taxon>Pseudomonadota</taxon>
        <taxon>Gammaproteobacteria</taxon>
        <taxon>Thiotrichales</taxon>
        <taxon>Piscirickettsiaceae</taxon>
        <taxon>Piscirickettsia</taxon>
    </lineage>
</organism>
<keyword evidence="2" id="KW-0732">Signal</keyword>
<proteinExistence type="inferred from homology"/>
<protein>
    <recommendedName>
        <fullName evidence="3">Solute-binding protein family 3/N-terminal domain-containing protein</fullName>
    </recommendedName>
</protein>
<evidence type="ECO:0000256" key="1">
    <source>
        <dbReference type="ARBA" id="ARBA00010333"/>
    </source>
</evidence>
<reference evidence="4 5" key="1">
    <citation type="submission" date="2016-08" db="EMBL/GenBank/DDBJ databases">
        <title>Draft genome sequence of Candidatus Piscirickettsia litoralis, from seawater.</title>
        <authorList>
            <person name="Wan X."/>
            <person name="Lee A.J."/>
            <person name="Hou S."/>
            <person name="Donachie S.P."/>
        </authorList>
    </citation>
    <scope>NUCLEOTIDE SEQUENCE [LARGE SCALE GENOMIC DNA]</scope>
    <source>
        <strain evidence="4 5">Y2</strain>
    </source>
</reference>
<dbReference type="EMBL" id="MDTU01000001">
    <property type="protein sequence ID" value="ODN41795.1"/>
    <property type="molecule type" value="Genomic_DNA"/>
</dbReference>
<dbReference type="Pfam" id="PF00497">
    <property type="entry name" value="SBP_bac_3"/>
    <property type="match status" value="1"/>
</dbReference>
<evidence type="ECO:0000313" key="5">
    <source>
        <dbReference type="Proteomes" id="UP000094329"/>
    </source>
</evidence>
<comment type="similarity">
    <text evidence="1">Belongs to the bacterial solute-binding protein 3 family.</text>
</comment>
<dbReference type="SMART" id="SM00062">
    <property type="entry name" value="PBPb"/>
    <property type="match status" value="1"/>
</dbReference>
<keyword evidence="5" id="KW-1185">Reference proteome</keyword>
<evidence type="ECO:0000313" key="4">
    <source>
        <dbReference type="EMBL" id="ODN41795.1"/>
    </source>
</evidence>
<feature type="domain" description="Solute-binding protein family 3/N-terminal" evidence="3">
    <location>
        <begin position="22"/>
        <end position="246"/>
    </location>
</feature>
<dbReference type="Gene3D" id="3.40.190.10">
    <property type="entry name" value="Periplasmic binding protein-like II"/>
    <property type="match status" value="2"/>
</dbReference>
<dbReference type="Proteomes" id="UP000094329">
    <property type="component" value="Unassembled WGS sequence"/>
</dbReference>
<dbReference type="PANTHER" id="PTHR35936:SF25">
    <property type="entry name" value="ABC TRANSPORTER SUBSTRATE-BINDING PROTEIN"/>
    <property type="match status" value="1"/>
</dbReference>
<dbReference type="RefSeq" id="WP_069311597.1">
    <property type="nucleotide sequence ID" value="NZ_MDTU01000001.1"/>
</dbReference>
<evidence type="ECO:0000256" key="2">
    <source>
        <dbReference type="ARBA" id="ARBA00022729"/>
    </source>
</evidence>
<sequence length="247" mass="28510">MFNKLLIFIILSFIGLISVQAKVLLTTGDYPPYTGKHLAQQGIVTYIISQVFKKTDTSIEVAFMPWKRAESYTESGKALAVFPYIFKTKERLKHYEFSAPIISSQYALFTGKSDLVQQNYLDVESVTLCNALGYSMKPIQKWLKTNHISVIKLNDMRDCLKALKSKKVDLVFLDTIAAKAFMQEIFGNTDALFQMKPSILHTDYFLMFSKKYPNYKNYLKIFNATINNMRDSGHLDKIIKNYWNISR</sequence>
<dbReference type="InterPro" id="IPR001638">
    <property type="entry name" value="Solute-binding_3/MltF_N"/>
</dbReference>
<accession>A0ABX3A342</accession>
<comment type="caution">
    <text evidence="4">The sequence shown here is derived from an EMBL/GenBank/DDBJ whole genome shotgun (WGS) entry which is preliminary data.</text>
</comment>
<evidence type="ECO:0000259" key="3">
    <source>
        <dbReference type="SMART" id="SM00062"/>
    </source>
</evidence>
<gene>
    <name evidence="4" type="ORF">BGC07_00870</name>
</gene>
<name>A0ABX3A342_9GAMM</name>
<dbReference type="PANTHER" id="PTHR35936">
    <property type="entry name" value="MEMBRANE-BOUND LYTIC MUREIN TRANSGLYCOSYLASE F"/>
    <property type="match status" value="1"/>
</dbReference>